<feature type="signal peptide" evidence="1">
    <location>
        <begin position="1"/>
        <end position="22"/>
    </location>
</feature>
<proteinExistence type="predicted"/>
<reference evidence="2 3" key="1">
    <citation type="submission" date="2019-03" db="EMBL/GenBank/DDBJ databases">
        <authorList>
            <consortium name="Pathogen Informatics"/>
        </authorList>
    </citation>
    <scope>NUCLEOTIDE SEQUENCE [LARGE SCALE GENOMIC DNA]</scope>
    <source>
        <strain evidence="2 3">NCTC13038</strain>
    </source>
</reference>
<evidence type="ECO:0000313" key="3">
    <source>
        <dbReference type="Proteomes" id="UP000332594"/>
    </source>
</evidence>
<evidence type="ECO:0000256" key="1">
    <source>
        <dbReference type="SAM" id="SignalP"/>
    </source>
</evidence>
<evidence type="ECO:0000313" key="2">
    <source>
        <dbReference type="EMBL" id="VFS75116.1"/>
    </source>
</evidence>
<accession>A0A485BSJ0</accession>
<dbReference type="EMBL" id="CAADJG010000002">
    <property type="protein sequence ID" value="VFS75116.1"/>
    <property type="molecule type" value="Genomic_DNA"/>
</dbReference>
<gene>
    <name evidence="2" type="ORF">NCTC13038_03323</name>
</gene>
<keyword evidence="1" id="KW-0732">Signal</keyword>
<sequence length="101" mass="10801">MKNSKIATAAVMLCALSFGALAANPVPQPGSKDHTQVGIAKATDVEAGSNIARDRSPRVRQWAMLLMFINSLPANGPDISFVRRAVSYILRNIKPGKDVPV</sequence>
<feature type="chain" id="PRO_5019786151" evidence="1">
    <location>
        <begin position="23"/>
        <end position="101"/>
    </location>
</feature>
<organism evidence="2 3">
    <name type="scientific">Raoultella terrigena</name>
    <name type="common">Klebsiella terrigena</name>
    <dbReference type="NCBI Taxonomy" id="577"/>
    <lineage>
        <taxon>Bacteria</taxon>
        <taxon>Pseudomonadati</taxon>
        <taxon>Pseudomonadota</taxon>
        <taxon>Gammaproteobacteria</taxon>
        <taxon>Enterobacterales</taxon>
        <taxon>Enterobacteriaceae</taxon>
        <taxon>Klebsiella/Raoultella group</taxon>
        <taxon>Raoultella</taxon>
    </lineage>
</organism>
<name>A0A485BSJ0_RAOTE</name>
<protein>
    <submittedName>
        <fullName evidence="2">Uncharacterized protein</fullName>
    </submittedName>
</protein>
<dbReference type="AlphaFoldDB" id="A0A485BSJ0"/>
<dbReference type="Proteomes" id="UP000332594">
    <property type="component" value="Unassembled WGS sequence"/>
</dbReference>